<protein>
    <submittedName>
        <fullName evidence="2">Uncharacterized protein</fullName>
    </submittedName>
</protein>
<gene>
    <name evidence="2" type="ORF">SNE40_018394</name>
</gene>
<dbReference type="Gene3D" id="1.20.140.150">
    <property type="match status" value="1"/>
</dbReference>
<evidence type="ECO:0000313" key="2">
    <source>
        <dbReference type="EMBL" id="KAK6171981.1"/>
    </source>
</evidence>
<keyword evidence="1" id="KW-0472">Membrane</keyword>
<feature type="transmembrane region" description="Helical" evidence="1">
    <location>
        <begin position="106"/>
        <end position="130"/>
    </location>
</feature>
<dbReference type="EMBL" id="JAZGQO010000013">
    <property type="protein sequence ID" value="KAK6171981.1"/>
    <property type="molecule type" value="Genomic_DNA"/>
</dbReference>
<keyword evidence="1" id="KW-0812">Transmembrane</keyword>
<keyword evidence="3" id="KW-1185">Reference proteome</keyword>
<feature type="transmembrane region" description="Helical" evidence="1">
    <location>
        <begin position="150"/>
        <end position="173"/>
    </location>
</feature>
<dbReference type="Proteomes" id="UP001347796">
    <property type="component" value="Unassembled WGS sequence"/>
</dbReference>
<organism evidence="2 3">
    <name type="scientific">Patella caerulea</name>
    <name type="common">Rayed Mediterranean limpet</name>
    <dbReference type="NCBI Taxonomy" id="87958"/>
    <lineage>
        <taxon>Eukaryota</taxon>
        <taxon>Metazoa</taxon>
        <taxon>Spiralia</taxon>
        <taxon>Lophotrochozoa</taxon>
        <taxon>Mollusca</taxon>
        <taxon>Gastropoda</taxon>
        <taxon>Patellogastropoda</taxon>
        <taxon>Patelloidea</taxon>
        <taxon>Patellidae</taxon>
        <taxon>Patella</taxon>
    </lineage>
</organism>
<comment type="caution">
    <text evidence="2">The sequence shown here is derived from an EMBL/GenBank/DDBJ whole genome shotgun (WGS) entry which is preliminary data.</text>
</comment>
<keyword evidence="1" id="KW-1133">Transmembrane helix</keyword>
<sequence length="185" mass="20609">MNHSGQFVISLILLLLAAAGYLVALATTSWSISGQLLVFGLWQYCFLDTKPDGEKIWKCLTNNTDFTMVSQAFSILAVMCYFVAFLLYMASVLLSSLHRCRPMIMALCLLTFCIVSLQIMSMVVFGVKIGHYFKKLEDKHFDISLEPLTISWSSTIGIISNILATAAGVCLFLELRNVAMEELNV</sequence>
<evidence type="ECO:0000256" key="1">
    <source>
        <dbReference type="SAM" id="Phobius"/>
    </source>
</evidence>
<dbReference type="AlphaFoldDB" id="A0AAN8J9I2"/>
<evidence type="ECO:0000313" key="3">
    <source>
        <dbReference type="Proteomes" id="UP001347796"/>
    </source>
</evidence>
<name>A0AAN8J9I2_PATCE</name>
<reference evidence="2 3" key="1">
    <citation type="submission" date="2024-01" db="EMBL/GenBank/DDBJ databases">
        <title>The genome of the rayed Mediterranean limpet Patella caerulea (Linnaeus, 1758).</title>
        <authorList>
            <person name="Anh-Thu Weber A."/>
            <person name="Halstead-Nussloch G."/>
        </authorList>
    </citation>
    <scope>NUCLEOTIDE SEQUENCE [LARGE SCALE GENOMIC DNA]</scope>
    <source>
        <strain evidence="2">AATW-2023a</strain>
        <tissue evidence="2">Whole specimen</tissue>
    </source>
</reference>
<feature type="transmembrane region" description="Helical" evidence="1">
    <location>
        <begin position="72"/>
        <end position="94"/>
    </location>
</feature>
<feature type="transmembrane region" description="Helical" evidence="1">
    <location>
        <begin position="7"/>
        <end position="32"/>
    </location>
</feature>
<proteinExistence type="predicted"/>
<accession>A0AAN8J9I2</accession>